<reference evidence="1 2" key="1">
    <citation type="journal article" date="2022" name="Front. Microbiol.">
        <title>High genomic differentiation and limited gene flow indicate recent cryptic speciation within the genus Laspinema (cyanobacteria).</title>
        <authorList>
            <person name="Stanojkovic A."/>
            <person name="Skoupy S."/>
            <person name="Skaloud P."/>
            <person name="Dvorak P."/>
        </authorList>
    </citation>
    <scope>NUCLEOTIDE SEQUENCE [LARGE SCALE GENOMIC DNA]</scope>
    <source>
        <strain evidence="1 2">D3b</strain>
    </source>
</reference>
<evidence type="ECO:0000313" key="2">
    <source>
        <dbReference type="Proteomes" id="UP001525961"/>
    </source>
</evidence>
<proteinExistence type="predicted"/>
<dbReference type="EMBL" id="JAMXFA010000038">
    <property type="protein sequence ID" value="MCT7980503.1"/>
    <property type="molecule type" value="Genomic_DNA"/>
</dbReference>
<accession>A0ABT2NCS9</accession>
<protein>
    <submittedName>
        <fullName evidence="1">DUF2281 domain-containing protein</fullName>
    </submittedName>
</protein>
<gene>
    <name evidence="1" type="ORF">NG792_22525</name>
</gene>
<name>A0ABT2NCS9_9CYAN</name>
<evidence type="ECO:0000313" key="1">
    <source>
        <dbReference type="EMBL" id="MCT7980503.1"/>
    </source>
</evidence>
<organism evidence="1 2">
    <name type="scientific">Laspinema olomoucense D3b</name>
    <dbReference type="NCBI Taxonomy" id="2953688"/>
    <lineage>
        <taxon>Bacteria</taxon>
        <taxon>Bacillati</taxon>
        <taxon>Cyanobacteriota</taxon>
        <taxon>Cyanophyceae</taxon>
        <taxon>Oscillatoriophycideae</taxon>
        <taxon>Oscillatoriales</taxon>
        <taxon>Laspinemataceae</taxon>
        <taxon>Laspinema</taxon>
        <taxon>Laspinema olomoucense</taxon>
    </lineage>
</organism>
<dbReference type="Proteomes" id="UP001525961">
    <property type="component" value="Unassembled WGS sequence"/>
</dbReference>
<sequence>MSIVQTIVKKLENLPLEKQQEVLNFVELLHLNSGADTDVSEEDETPESVLTKAAQFIGCLEGPADLSTNKNYLEGYGRS</sequence>
<keyword evidence="2" id="KW-1185">Reference proteome</keyword>
<comment type="caution">
    <text evidence="1">The sequence shown here is derived from an EMBL/GenBank/DDBJ whole genome shotgun (WGS) entry which is preliminary data.</text>
</comment>
<dbReference type="RefSeq" id="WP_261197879.1">
    <property type="nucleotide sequence ID" value="NZ_JAMXFA010000038.1"/>
</dbReference>